<sequence>MDFSPCSRRFIYRVLQMKAYDCFKKPTAGQSLCGNGRRDNGEECDPGEATDYCCTDDCTLQPNAECSDLNYACCKQCKRAPRGIPCRSELDDNVDCKEAAVCEYPFVELINI</sequence>
<feature type="domain" description="Disintegrin" evidence="2">
    <location>
        <begin position="30"/>
        <end position="102"/>
    </location>
</feature>
<dbReference type="Proteomes" id="UP001217089">
    <property type="component" value="Unassembled WGS sequence"/>
</dbReference>
<dbReference type="InterPro" id="IPR001762">
    <property type="entry name" value="Disintegrin_dom"/>
</dbReference>
<accession>A0ABQ9FRC3</accession>
<keyword evidence="4" id="KW-1185">Reference proteome</keyword>
<reference evidence="3 4" key="1">
    <citation type="submission" date="2022-12" db="EMBL/GenBank/DDBJ databases">
        <title>Chromosome-level genome of Tegillarca granosa.</title>
        <authorList>
            <person name="Kim J."/>
        </authorList>
    </citation>
    <scope>NUCLEOTIDE SEQUENCE [LARGE SCALE GENOMIC DNA]</scope>
    <source>
        <strain evidence="3">Teg-2019</strain>
        <tissue evidence="3">Adductor muscle</tissue>
    </source>
</reference>
<dbReference type="InterPro" id="IPR051489">
    <property type="entry name" value="ADAM_Metalloproteinase"/>
</dbReference>
<comment type="caution">
    <text evidence="3">The sequence shown here is derived from an EMBL/GenBank/DDBJ whole genome shotgun (WGS) entry which is preliminary data.</text>
</comment>
<dbReference type="Gene3D" id="4.10.70.10">
    <property type="entry name" value="Disintegrin domain"/>
    <property type="match status" value="1"/>
</dbReference>
<dbReference type="InterPro" id="IPR036436">
    <property type="entry name" value="Disintegrin_dom_sf"/>
</dbReference>
<name>A0ABQ9FRC3_TEGGR</name>
<dbReference type="PANTHER" id="PTHR45702:SF6">
    <property type="entry name" value="DISINTEGRIN AND METALLOPROTEINASE DOMAIN-CONTAINING PROTEIN 17"/>
    <property type="match status" value="1"/>
</dbReference>
<dbReference type="SUPFAM" id="SSF57552">
    <property type="entry name" value="Blood coagulation inhibitor (disintegrin)"/>
    <property type="match status" value="1"/>
</dbReference>
<protein>
    <recommendedName>
        <fullName evidence="2">Disintegrin domain-containing protein</fullName>
    </recommendedName>
</protein>
<proteinExistence type="predicted"/>
<comment type="caution">
    <text evidence="1">Lacks conserved residue(s) required for the propagation of feature annotation.</text>
</comment>
<dbReference type="EMBL" id="JARBDR010000141">
    <property type="protein sequence ID" value="KAJ8319818.1"/>
    <property type="molecule type" value="Genomic_DNA"/>
</dbReference>
<organism evidence="3 4">
    <name type="scientific">Tegillarca granosa</name>
    <name type="common">Malaysian cockle</name>
    <name type="synonym">Anadara granosa</name>
    <dbReference type="NCBI Taxonomy" id="220873"/>
    <lineage>
        <taxon>Eukaryota</taxon>
        <taxon>Metazoa</taxon>
        <taxon>Spiralia</taxon>
        <taxon>Lophotrochozoa</taxon>
        <taxon>Mollusca</taxon>
        <taxon>Bivalvia</taxon>
        <taxon>Autobranchia</taxon>
        <taxon>Pteriomorphia</taxon>
        <taxon>Arcoida</taxon>
        <taxon>Arcoidea</taxon>
        <taxon>Arcidae</taxon>
        <taxon>Tegillarca</taxon>
    </lineage>
</organism>
<dbReference type="SMART" id="SM00050">
    <property type="entry name" value="DISIN"/>
    <property type="match status" value="1"/>
</dbReference>
<evidence type="ECO:0000259" key="2">
    <source>
        <dbReference type="PROSITE" id="PS50214"/>
    </source>
</evidence>
<dbReference type="PROSITE" id="PS50214">
    <property type="entry name" value="DISINTEGRIN_2"/>
    <property type="match status" value="1"/>
</dbReference>
<gene>
    <name evidence="3" type="ORF">KUTeg_001405</name>
</gene>
<evidence type="ECO:0000313" key="4">
    <source>
        <dbReference type="Proteomes" id="UP001217089"/>
    </source>
</evidence>
<dbReference type="PANTHER" id="PTHR45702">
    <property type="entry name" value="ADAM10/ADAM17 METALLOPEPTIDASE FAMILY MEMBER"/>
    <property type="match status" value="1"/>
</dbReference>
<evidence type="ECO:0000313" key="3">
    <source>
        <dbReference type="EMBL" id="KAJ8319818.1"/>
    </source>
</evidence>
<evidence type="ECO:0000256" key="1">
    <source>
        <dbReference type="PROSITE-ProRule" id="PRU00068"/>
    </source>
</evidence>